<dbReference type="InterPro" id="IPR016181">
    <property type="entry name" value="Acyl_CoA_acyltransferase"/>
</dbReference>
<keyword evidence="5" id="KW-1185">Reference proteome</keyword>
<reference evidence="4 5" key="1">
    <citation type="submission" date="2011-05" db="EMBL/GenBank/DDBJ databases">
        <title>Whole genome sequence of Microlunatus phosphovorus NM-1.</title>
        <authorList>
            <person name="Hosoyama A."/>
            <person name="Sasaki K."/>
            <person name="Harada T."/>
            <person name="Igarashi R."/>
            <person name="Kawakoshi A."/>
            <person name="Sasagawa M."/>
            <person name="Fukada J."/>
            <person name="Nakamura S."/>
            <person name="Katano Y."/>
            <person name="Hanada S."/>
            <person name="Kamagata Y."/>
            <person name="Nakamura N."/>
            <person name="Yamazaki S."/>
            <person name="Fujita N."/>
        </authorList>
    </citation>
    <scope>NUCLEOTIDE SEQUENCE [LARGE SCALE GENOMIC DNA]</scope>
    <source>
        <strain evidence="5">ATCC 700054 / DSM 10555 / JCM 9379 / NBRC 101784 / NCIMB 13414 / VKM Ac-1990 / NM-1</strain>
    </source>
</reference>
<dbReference type="OrthoDB" id="3729807at2"/>
<dbReference type="STRING" id="1032480.MLP_45190"/>
<dbReference type="eggNOG" id="COG0456">
    <property type="taxonomic scope" value="Bacteria"/>
</dbReference>
<keyword evidence="2" id="KW-0012">Acyltransferase</keyword>
<gene>
    <name evidence="4" type="ordered locus">MLP_45190</name>
</gene>
<dbReference type="KEGG" id="mph:MLP_45190"/>
<feature type="domain" description="N-acetyltransferase" evidence="3">
    <location>
        <begin position="3"/>
        <end position="163"/>
    </location>
</feature>
<keyword evidence="1" id="KW-0808">Transferase</keyword>
<dbReference type="HOGENOM" id="CLU_013985_19_3_11"/>
<dbReference type="Gene3D" id="3.40.630.30">
    <property type="match status" value="1"/>
</dbReference>
<dbReference type="GO" id="GO:0016747">
    <property type="term" value="F:acyltransferase activity, transferring groups other than amino-acyl groups"/>
    <property type="evidence" value="ECO:0007669"/>
    <property type="project" value="InterPro"/>
</dbReference>
<dbReference type="CDD" id="cd04301">
    <property type="entry name" value="NAT_SF"/>
    <property type="match status" value="1"/>
</dbReference>
<proteinExistence type="predicted"/>
<dbReference type="PANTHER" id="PTHR43877">
    <property type="entry name" value="AMINOALKYLPHOSPHONATE N-ACETYLTRANSFERASE-RELATED-RELATED"/>
    <property type="match status" value="1"/>
</dbReference>
<dbReference type="Proteomes" id="UP000007947">
    <property type="component" value="Chromosome"/>
</dbReference>
<evidence type="ECO:0000313" key="5">
    <source>
        <dbReference type="Proteomes" id="UP000007947"/>
    </source>
</evidence>
<dbReference type="EMBL" id="AP012204">
    <property type="protein sequence ID" value="BAK37533.1"/>
    <property type="molecule type" value="Genomic_DNA"/>
</dbReference>
<dbReference type="SUPFAM" id="SSF55729">
    <property type="entry name" value="Acyl-CoA N-acyltransferases (Nat)"/>
    <property type="match status" value="1"/>
</dbReference>
<evidence type="ECO:0000256" key="2">
    <source>
        <dbReference type="ARBA" id="ARBA00023315"/>
    </source>
</evidence>
<dbReference type="AlphaFoldDB" id="F5XTT4"/>
<protein>
    <recommendedName>
        <fullName evidence="3">N-acetyltransferase domain-containing protein</fullName>
    </recommendedName>
</protein>
<dbReference type="InterPro" id="IPR000182">
    <property type="entry name" value="GNAT_dom"/>
</dbReference>
<dbReference type="Pfam" id="PF00583">
    <property type="entry name" value="Acetyltransf_1"/>
    <property type="match status" value="1"/>
</dbReference>
<accession>F5XTT4</accession>
<sequence>MAATVRRLDPDDWRMLRSVRLEALRESPKSFGGSHAEEVSQDESYWRGLFSPSTALFQAQIEGDSVGLAVGIAARPDDVDPEAAHLGSMWVAPASRGSRAADLLVTAVVGWARETGHPRVVLWVFDDTPRAAAFYRRAGFKETSRTRTDDTRSRTMRLLSMTV</sequence>
<dbReference type="RefSeq" id="WP_013865367.1">
    <property type="nucleotide sequence ID" value="NC_015635.1"/>
</dbReference>
<dbReference type="InterPro" id="IPR050832">
    <property type="entry name" value="Bact_Acetyltransf"/>
</dbReference>
<organism evidence="4 5">
    <name type="scientific">Microlunatus phosphovorus (strain ATCC 700054 / DSM 10555 / JCM 9379 / NBRC 101784 / NCIMB 13414 / VKM Ac-1990 / NM-1)</name>
    <dbReference type="NCBI Taxonomy" id="1032480"/>
    <lineage>
        <taxon>Bacteria</taxon>
        <taxon>Bacillati</taxon>
        <taxon>Actinomycetota</taxon>
        <taxon>Actinomycetes</taxon>
        <taxon>Propionibacteriales</taxon>
        <taxon>Propionibacteriaceae</taxon>
        <taxon>Microlunatus</taxon>
    </lineage>
</organism>
<evidence type="ECO:0000313" key="4">
    <source>
        <dbReference type="EMBL" id="BAK37533.1"/>
    </source>
</evidence>
<evidence type="ECO:0000259" key="3">
    <source>
        <dbReference type="PROSITE" id="PS51186"/>
    </source>
</evidence>
<evidence type="ECO:0000256" key="1">
    <source>
        <dbReference type="ARBA" id="ARBA00022679"/>
    </source>
</evidence>
<dbReference type="PROSITE" id="PS51186">
    <property type="entry name" value="GNAT"/>
    <property type="match status" value="1"/>
</dbReference>
<name>F5XTT4_MICPN</name>